<organism evidence="3 4">
    <name type="scientific">Heterodera trifolii</name>
    <dbReference type="NCBI Taxonomy" id="157864"/>
    <lineage>
        <taxon>Eukaryota</taxon>
        <taxon>Metazoa</taxon>
        <taxon>Ecdysozoa</taxon>
        <taxon>Nematoda</taxon>
        <taxon>Chromadorea</taxon>
        <taxon>Rhabditida</taxon>
        <taxon>Tylenchina</taxon>
        <taxon>Tylenchomorpha</taxon>
        <taxon>Tylenchoidea</taxon>
        <taxon>Heteroderidae</taxon>
        <taxon>Heteroderinae</taxon>
        <taxon>Heterodera</taxon>
    </lineage>
</organism>
<evidence type="ECO:0000259" key="2">
    <source>
        <dbReference type="PROSITE" id="PS51786"/>
    </source>
</evidence>
<dbReference type="GO" id="GO:0006508">
    <property type="term" value="P:proteolysis"/>
    <property type="evidence" value="ECO:0007669"/>
    <property type="project" value="UniProtKB-KW"/>
</dbReference>
<keyword evidence="1" id="KW-0645">Protease</keyword>
<feature type="active site" evidence="1">
    <location>
        <position position="130"/>
    </location>
</feature>
<evidence type="ECO:0000313" key="3">
    <source>
        <dbReference type="EMBL" id="KAL3110540.1"/>
    </source>
</evidence>
<dbReference type="Pfam" id="PF05362">
    <property type="entry name" value="Lon_C"/>
    <property type="match status" value="1"/>
</dbReference>
<dbReference type="PROSITE" id="PS51786">
    <property type="entry name" value="LON_PROTEOLYTIC"/>
    <property type="match status" value="1"/>
</dbReference>
<sequence>MRTMVSAVKIRQNADRSFKETGGKHTKQQLTITSGGGTLDDLARHSVEIAHTFALNFLKGHTSLEKAHVHANIISTSTKAYNSAGPSGGVGAMLAFCSLALQKAVKKGVVATGRITLSGQVLKVGAIKEKIAAAKAGFKIVILPEDNRSLFVALSAEEKKDIYPKWATDFAEIFQYCFEDA</sequence>
<dbReference type="Gene3D" id="3.30.230.10">
    <property type="match status" value="1"/>
</dbReference>
<comment type="caution">
    <text evidence="3">The sequence shown here is derived from an EMBL/GenBank/DDBJ whole genome shotgun (WGS) entry which is preliminary data.</text>
</comment>
<reference evidence="3 4" key="1">
    <citation type="submission" date="2024-10" db="EMBL/GenBank/DDBJ databases">
        <authorList>
            <person name="Kim D."/>
        </authorList>
    </citation>
    <scope>NUCLEOTIDE SEQUENCE [LARGE SCALE GENOMIC DNA]</scope>
    <source>
        <strain evidence="3">BH-2024</strain>
    </source>
</reference>
<dbReference type="InterPro" id="IPR008269">
    <property type="entry name" value="Lon_proteolytic"/>
</dbReference>
<dbReference type="InterPro" id="IPR020568">
    <property type="entry name" value="Ribosomal_Su5_D2-typ_SF"/>
</dbReference>
<evidence type="ECO:0000313" key="4">
    <source>
        <dbReference type="Proteomes" id="UP001620626"/>
    </source>
</evidence>
<gene>
    <name evidence="3" type="ORF">niasHT_020011</name>
</gene>
<dbReference type="SUPFAM" id="SSF54211">
    <property type="entry name" value="Ribosomal protein S5 domain 2-like"/>
    <property type="match status" value="1"/>
</dbReference>
<dbReference type="PRINTS" id="PR00830">
    <property type="entry name" value="ENDOLAPTASE"/>
</dbReference>
<proteinExistence type="inferred from homology"/>
<dbReference type="PANTHER" id="PTHR43718">
    <property type="entry name" value="LON PROTEASE"/>
    <property type="match status" value="1"/>
</dbReference>
<name>A0ABD2L5N3_9BILA</name>
<accession>A0ABD2L5N3</accession>
<feature type="active site" evidence="1">
    <location>
        <position position="87"/>
    </location>
</feature>
<dbReference type="Proteomes" id="UP001620626">
    <property type="component" value="Unassembled WGS sequence"/>
</dbReference>
<keyword evidence="1" id="KW-0720">Serine protease</keyword>
<dbReference type="EMBL" id="JBICBT010000538">
    <property type="protein sequence ID" value="KAL3110540.1"/>
    <property type="molecule type" value="Genomic_DNA"/>
</dbReference>
<dbReference type="AlphaFoldDB" id="A0ABD2L5N3"/>
<dbReference type="InterPro" id="IPR014721">
    <property type="entry name" value="Ribsml_uS5_D2-typ_fold_subgr"/>
</dbReference>
<feature type="domain" description="Lon proteolytic" evidence="2">
    <location>
        <begin position="85"/>
        <end position="180"/>
    </location>
</feature>
<protein>
    <recommendedName>
        <fullName evidence="2">Lon proteolytic domain-containing protein</fullName>
    </recommendedName>
</protein>
<keyword evidence="4" id="KW-1185">Reference proteome</keyword>
<dbReference type="InterPro" id="IPR027065">
    <property type="entry name" value="Lon_Prtase"/>
</dbReference>
<evidence type="ECO:0000256" key="1">
    <source>
        <dbReference type="PROSITE-ProRule" id="PRU01122"/>
    </source>
</evidence>
<dbReference type="GO" id="GO:0004252">
    <property type="term" value="F:serine-type endopeptidase activity"/>
    <property type="evidence" value="ECO:0007669"/>
    <property type="project" value="UniProtKB-UniRule"/>
</dbReference>
<comment type="similarity">
    <text evidence="1">Belongs to the peptidase S16 family.</text>
</comment>
<keyword evidence="1" id="KW-0378">Hydrolase</keyword>
<dbReference type="GO" id="GO:0004176">
    <property type="term" value="F:ATP-dependent peptidase activity"/>
    <property type="evidence" value="ECO:0007669"/>
    <property type="project" value="UniProtKB-UniRule"/>
</dbReference>
<dbReference type="PANTHER" id="PTHR43718:SF2">
    <property type="entry name" value="LON PROTEASE HOMOLOG, MITOCHONDRIAL"/>
    <property type="match status" value="1"/>
</dbReference>